<evidence type="ECO:0000256" key="10">
    <source>
        <dbReference type="ARBA" id="ARBA00023284"/>
    </source>
</evidence>
<evidence type="ECO:0000256" key="17">
    <source>
        <dbReference type="SAM" id="MobiDB-lite"/>
    </source>
</evidence>
<keyword evidence="5" id="KW-0049">Antioxidant</keyword>
<feature type="domain" description="Thioredoxin" evidence="18">
    <location>
        <begin position="15"/>
        <end position="162"/>
    </location>
</feature>
<comment type="function">
    <text evidence="1">Thiol-specific peroxidase that catalyzes the reduction of hydrogen peroxide and organic hydroperoxides to water and alcohols, respectively. Plays a role in cell protection against oxidative stress by detoxifying peroxides and as sensor of hydrogen peroxide-mediated signaling events.</text>
</comment>
<evidence type="ECO:0000256" key="14">
    <source>
        <dbReference type="ARBA" id="ARBA00049091"/>
    </source>
</evidence>
<comment type="subcellular location">
    <subcellularLocation>
        <location evidence="15">Thylakoid</location>
    </subcellularLocation>
</comment>
<evidence type="ECO:0000256" key="9">
    <source>
        <dbReference type="ARBA" id="ARBA00023157"/>
    </source>
</evidence>
<evidence type="ECO:0000256" key="1">
    <source>
        <dbReference type="ARBA" id="ARBA00003330"/>
    </source>
</evidence>
<evidence type="ECO:0000256" key="5">
    <source>
        <dbReference type="ARBA" id="ARBA00022862"/>
    </source>
</evidence>
<dbReference type="GO" id="GO:0008379">
    <property type="term" value="F:thioredoxin peroxidase activity"/>
    <property type="evidence" value="ECO:0007669"/>
    <property type="project" value="TreeGrafter"/>
</dbReference>
<sequence length="165" mass="18261">MDTDTQQAPSGKGKLQVGDRAPDFTLPTQKTGESFHLYDMVGKSAIVLYFYPKDDTPGCTAEACSFRDSYEVFKEAGAEVIGVSSDSEASHQQFASKYKLPFILLSDKNGELRKKYGVATTLGFMPGRVTYVIDKEGIVRHIFSSQFAPQKHIAEAIRVLQETTH</sequence>
<dbReference type="CDD" id="cd03017">
    <property type="entry name" value="PRX_BCP"/>
    <property type="match status" value="1"/>
</dbReference>
<evidence type="ECO:0000256" key="12">
    <source>
        <dbReference type="ARBA" id="ARBA00038489"/>
    </source>
</evidence>
<accession>D6TQG6</accession>
<dbReference type="InParanoid" id="D6TQG6"/>
<dbReference type="FunFam" id="3.40.30.10:FF:000122">
    <property type="entry name" value="Peroxiredoxin Q chloroplastic"/>
    <property type="match status" value="1"/>
</dbReference>
<evidence type="ECO:0000256" key="11">
    <source>
        <dbReference type="ARBA" id="ARBA00032824"/>
    </source>
</evidence>
<feature type="active site" description="Cysteine sulfenic acid (-SOH) intermediate; for peroxidase activity" evidence="16">
    <location>
        <position position="59"/>
    </location>
</feature>
<gene>
    <name evidence="19" type="ORF">Krac_8976</name>
</gene>
<dbReference type="GO" id="GO:0034599">
    <property type="term" value="P:cellular response to oxidative stress"/>
    <property type="evidence" value="ECO:0007669"/>
    <property type="project" value="TreeGrafter"/>
</dbReference>
<dbReference type="InterPro" id="IPR036249">
    <property type="entry name" value="Thioredoxin-like_sf"/>
</dbReference>
<dbReference type="PIRSF" id="PIRSF000239">
    <property type="entry name" value="AHPC"/>
    <property type="match status" value="1"/>
</dbReference>
<reference evidence="19 20" key="1">
    <citation type="journal article" date="2011" name="Stand. Genomic Sci.">
        <title>Non-contiguous finished genome sequence and contextual data of the filamentous soil bacterium Ktedonobacter racemifer type strain (SOSP1-21).</title>
        <authorList>
            <person name="Chang Y.J."/>
            <person name="Land M."/>
            <person name="Hauser L."/>
            <person name="Chertkov O."/>
            <person name="Del Rio T.G."/>
            <person name="Nolan M."/>
            <person name="Copeland A."/>
            <person name="Tice H."/>
            <person name="Cheng J.F."/>
            <person name="Lucas S."/>
            <person name="Han C."/>
            <person name="Goodwin L."/>
            <person name="Pitluck S."/>
            <person name="Ivanova N."/>
            <person name="Ovchinikova G."/>
            <person name="Pati A."/>
            <person name="Chen A."/>
            <person name="Palaniappan K."/>
            <person name="Mavromatis K."/>
            <person name="Liolios K."/>
            <person name="Brettin T."/>
            <person name="Fiebig A."/>
            <person name="Rohde M."/>
            <person name="Abt B."/>
            <person name="Goker M."/>
            <person name="Detter J.C."/>
            <person name="Woyke T."/>
            <person name="Bristow J."/>
            <person name="Eisen J.A."/>
            <person name="Markowitz V."/>
            <person name="Hugenholtz P."/>
            <person name="Kyrpides N.C."/>
            <person name="Klenk H.P."/>
            <person name="Lapidus A."/>
        </authorList>
    </citation>
    <scope>NUCLEOTIDE SEQUENCE [LARGE SCALE GENOMIC DNA]</scope>
    <source>
        <strain evidence="20">DSM 44963</strain>
    </source>
</reference>
<dbReference type="SUPFAM" id="SSF52833">
    <property type="entry name" value="Thioredoxin-like"/>
    <property type="match status" value="1"/>
</dbReference>
<evidence type="ECO:0000313" key="19">
    <source>
        <dbReference type="EMBL" id="EFH87633.1"/>
    </source>
</evidence>
<dbReference type="GO" id="GO:0005737">
    <property type="term" value="C:cytoplasm"/>
    <property type="evidence" value="ECO:0007669"/>
    <property type="project" value="TreeGrafter"/>
</dbReference>
<organism evidence="19 20">
    <name type="scientific">Ktedonobacter racemifer DSM 44963</name>
    <dbReference type="NCBI Taxonomy" id="485913"/>
    <lineage>
        <taxon>Bacteria</taxon>
        <taxon>Bacillati</taxon>
        <taxon>Chloroflexota</taxon>
        <taxon>Ktedonobacteria</taxon>
        <taxon>Ktedonobacterales</taxon>
        <taxon>Ktedonobacteraceae</taxon>
        <taxon>Ktedonobacter</taxon>
    </lineage>
</organism>
<dbReference type="PANTHER" id="PTHR42801:SF4">
    <property type="entry name" value="AHPC_TSA FAMILY PROTEIN"/>
    <property type="match status" value="1"/>
</dbReference>
<keyword evidence="10" id="KW-0676">Redox-active center</keyword>
<evidence type="ECO:0000256" key="6">
    <source>
        <dbReference type="ARBA" id="ARBA00022946"/>
    </source>
</evidence>
<proteinExistence type="inferred from homology"/>
<dbReference type="EC" id="1.11.1.24" evidence="3"/>
<keyword evidence="4 19" id="KW-0575">Peroxidase</keyword>
<dbReference type="InterPro" id="IPR000866">
    <property type="entry name" value="AhpC/TSA"/>
</dbReference>
<dbReference type="EMBL" id="ADVG01000002">
    <property type="protein sequence ID" value="EFH87633.1"/>
    <property type="molecule type" value="Genomic_DNA"/>
</dbReference>
<keyword evidence="9" id="KW-1015">Disulfide bond</keyword>
<comment type="catalytic activity">
    <reaction evidence="14">
        <text>a hydroperoxide + [thioredoxin]-dithiol = an alcohol + [thioredoxin]-disulfide + H2O</text>
        <dbReference type="Rhea" id="RHEA:62620"/>
        <dbReference type="Rhea" id="RHEA-COMP:10698"/>
        <dbReference type="Rhea" id="RHEA-COMP:10700"/>
        <dbReference type="ChEBI" id="CHEBI:15377"/>
        <dbReference type="ChEBI" id="CHEBI:29950"/>
        <dbReference type="ChEBI" id="CHEBI:30879"/>
        <dbReference type="ChEBI" id="CHEBI:35924"/>
        <dbReference type="ChEBI" id="CHEBI:50058"/>
        <dbReference type="EC" id="1.11.1.24"/>
    </reaction>
</comment>
<comment type="similarity">
    <text evidence="12">Belongs to the peroxiredoxin family. BCP/PrxQ subfamily.</text>
</comment>
<evidence type="ECO:0000259" key="18">
    <source>
        <dbReference type="PROSITE" id="PS51352"/>
    </source>
</evidence>
<dbReference type="InterPro" id="IPR024706">
    <property type="entry name" value="Peroxiredoxin_AhpC-typ"/>
</dbReference>
<keyword evidence="7 19" id="KW-0560">Oxidoreductase</keyword>
<protein>
    <recommendedName>
        <fullName evidence="3">thioredoxin-dependent peroxiredoxin</fullName>
        <ecNumber evidence="3">1.11.1.24</ecNumber>
    </recommendedName>
    <alternativeName>
        <fullName evidence="13">Bacterioferritin comigratory protein</fullName>
    </alternativeName>
    <alternativeName>
        <fullName evidence="11">Thioredoxin peroxidase</fullName>
    </alternativeName>
</protein>
<evidence type="ECO:0000256" key="2">
    <source>
        <dbReference type="ARBA" id="ARBA00011245"/>
    </source>
</evidence>
<keyword evidence="6" id="KW-0809">Transit peptide</keyword>
<dbReference type="RefSeq" id="WP_007912960.1">
    <property type="nucleotide sequence ID" value="NZ_ADVG01000002.1"/>
</dbReference>
<feature type="region of interest" description="Disordered" evidence="17">
    <location>
        <begin position="1"/>
        <end position="23"/>
    </location>
</feature>
<keyword evidence="8" id="KW-0793">Thylakoid</keyword>
<evidence type="ECO:0000256" key="7">
    <source>
        <dbReference type="ARBA" id="ARBA00023002"/>
    </source>
</evidence>
<keyword evidence="20" id="KW-1185">Reference proteome</keyword>
<evidence type="ECO:0000313" key="20">
    <source>
        <dbReference type="Proteomes" id="UP000004508"/>
    </source>
</evidence>
<dbReference type="PROSITE" id="PS51352">
    <property type="entry name" value="THIOREDOXIN_2"/>
    <property type="match status" value="1"/>
</dbReference>
<dbReference type="OrthoDB" id="9812811at2"/>
<dbReference type="InterPro" id="IPR013766">
    <property type="entry name" value="Thioredoxin_domain"/>
</dbReference>
<evidence type="ECO:0000256" key="16">
    <source>
        <dbReference type="PIRSR" id="PIRSR000239-1"/>
    </source>
</evidence>
<evidence type="ECO:0000256" key="8">
    <source>
        <dbReference type="ARBA" id="ARBA00023078"/>
    </source>
</evidence>
<dbReference type="eggNOG" id="COG1225">
    <property type="taxonomic scope" value="Bacteria"/>
</dbReference>
<dbReference type="PANTHER" id="PTHR42801">
    <property type="entry name" value="THIOREDOXIN-DEPENDENT PEROXIDE REDUCTASE"/>
    <property type="match status" value="1"/>
</dbReference>
<evidence type="ECO:0000256" key="3">
    <source>
        <dbReference type="ARBA" id="ARBA00013017"/>
    </source>
</evidence>
<name>D6TQG6_KTERA</name>
<evidence type="ECO:0000256" key="15">
    <source>
        <dbReference type="ARBA" id="ARBA00060385"/>
    </source>
</evidence>
<evidence type="ECO:0000256" key="13">
    <source>
        <dbReference type="ARBA" id="ARBA00041373"/>
    </source>
</evidence>
<dbReference type="GO" id="GO:0045454">
    <property type="term" value="P:cell redox homeostasis"/>
    <property type="evidence" value="ECO:0007669"/>
    <property type="project" value="TreeGrafter"/>
</dbReference>
<comment type="caution">
    <text evidence="19">The sequence shown here is derived from an EMBL/GenBank/DDBJ whole genome shotgun (WGS) entry which is preliminary data.</text>
</comment>
<dbReference type="Proteomes" id="UP000004508">
    <property type="component" value="Unassembled WGS sequence"/>
</dbReference>
<evidence type="ECO:0000256" key="4">
    <source>
        <dbReference type="ARBA" id="ARBA00022559"/>
    </source>
</evidence>
<dbReference type="STRING" id="485913.Krac_8976"/>
<dbReference type="Pfam" id="PF00578">
    <property type="entry name" value="AhpC-TSA"/>
    <property type="match status" value="1"/>
</dbReference>
<comment type="subunit">
    <text evidence="2">Monomer.</text>
</comment>
<dbReference type="AlphaFoldDB" id="D6TQG6"/>
<dbReference type="Gene3D" id="3.40.30.10">
    <property type="entry name" value="Glutaredoxin"/>
    <property type="match status" value="1"/>
</dbReference>
<dbReference type="GO" id="GO:0009579">
    <property type="term" value="C:thylakoid"/>
    <property type="evidence" value="ECO:0007669"/>
    <property type="project" value="UniProtKB-SubCell"/>
</dbReference>
<dbReference type="InterPro" id="IPR050924">
    <property type="entry name" value="Peroxiredoxin_BCP/PrxQ"/>
</dbReference>